<dbReference type="InterPro" id="IPR005077">
    <property type="entry name" value="Peptidase_C11"/>
</dbReference>
<keyword evidence="2" id="KW-1185">Reference proteome</keyword>
<proteinExistence type="predicted"/>
<gene>
    <name evidence="1" type="ORF">AACH06_04875</name>
</gene>
<dbReference type="PANTHER" id="PTHR37835:SF1">
    <property type="entry name" value="ALPHA-CLOSTRIPAIN"/>
    <property type="match status" value="1"/>
</dbReference>
<name>A0ABU9BNN7_9BURK</name>
<dbReference type="EMBL" id="JBBUTG010000002">
    <property type="protein sequence ID" value="MEK8030148.1"/>
    <property type="molecule type" value="Genomic_DNA"/>
</dbReference>
<accession>A0ABU9BNN7</accession>
<protein>
    <submittedName>
        <fullName evidence="1">Clostripain-related cysteine peptidase</fullName>
    </submittedName>
</protein>
<evidence type="ECO:0000313" key="2">
    <source>
        <dbReference type="Proteomes" id="UP001371218"/>
    </source>
</evidence>
<organism evidence="1 2">
    <name type="scientific">Ideonella lacteola</name>
    <dbReference type="NCBI Taxonomy" id="2984193"/>
    <lineage>
        <taxon>Bacteria</taxon>
        <taxon>Pseudomonadati</taxon>
        <taxon>Pseudomonadota</taxon>
        <taxon>Betaproteobacteria</taxon>
        <taxon>Burkholderiales</taxon>
        <taxon>Sphaerotilaceae</taxon>
        <taxon>Ideonella</taxon>
    </lineage>
</organism>
<dbReference type="PANTHER" id="PTHR37835">
    <property type="entry name" value="ALPHA-CLOSTRIPAIN"/>
    <property type="match status" value="1"/>
</dbReference>
<comment type="caution">
    <text evidence="1">The sequence shown here is derived from an EMBL/GenBank/DDBJ whole genome shotgun (WGS) entry which is preliminary data.</text>
</comment>
<reference evidence="1 2" key="1">
    <citation type="submission" date="2024-04" db="EMBL/GenBank/DDBJ databases">
        <title>Novel species of the genus Ideonella isolated from streams.</title>
        <authorList>
            <person name="Lu H."/>
        </authorList>
    </citation>
    <scope>NUCLEOTIDE SEQUENCE [LARGE SCALE GENOMIC DNA]</scope>
    <source>
        <strain evidence="1 2">DXS29W</strain>
    </source>
</reference>
<sequence>MAMLIKIALRLCIWRTAVHLPILSNSFDKSESVVLVVFAPFGTDEVLSEYPDGLTTSVAMHPLLVALKGVAAAGTHVVALVDRVEDNTWLIEIPAGQPDAAKLDSRWKQDMTSERTLAGLLAQAHQRFPRSSLVLSIEGHGAGYLPDLDRRQLTWRNVTEQGKFEWHFSETDCAPVHADGSPVLPMGCPGLPMGCPGLPVNRTFMSTRQLGEALRLAREWGAPRPAVIHFNNCFNMSVEVLHTVAPHADFATGYPNYNFFTAGEAYPAVFQRLQVAGSATSEQLAHWFAEENHKALAAKPRHPTVGGVVQLSRMSEIVDGVDRLSDALIKALQGASLLDRPKVIGMVRQAIFDAQQYDSQPGWELEAPDQLTDLCSLAASLQKHLVGFPLVQSEAATLMKLLSGIKAYGDNDVPWLDETDKIRWDFRAETLAMNIFLPDPLLDGVWDWRSSYYVDVNPDKDVQRGVIDFLTNTTWVDFLKEYHREVPFKSFHVGSIPPLPGFNRRAEPVPERAGDTCGTPRKPWPFGPIARRLLALIARHGDRT</sequence>
<evidence type="ECO:0000313" key="1">
    <source>
        <dbReference type="EMBL" id="MEK8030148.1"/>
    </source>
</evidence>
<dbReference type="RefSeq" id="WP_341424499.1">
    <property type="nucleotide sequence ID" value="NZ_JBBUTG010000002.1"/>
</dbReference>
<dbReference type="Pfam" id="PF03415">
    <property type="entry name" value="Peptidase_C11"/>
    <property type="match status" value="1"/>
</dbReference>
<dbReference type="Proteomes" id="UP001371218">
    <property type="component" value="Unassembled WGS sequence"/>
</dbReference>